<evidence type="ECO:0000256" key="7">
    <source>
        <dbReference type="SAM" id="Phobius"/>
    </source>
</evidence>
<dbReference type="PANTHER" id="PTHR24221:SF653">
    <property type="entry name" value="TRANSPORT ATP-BINDING PROTEIN CYDC"/>
    <property type="match status" value="1"/>
</dbReference>
<dbReference type="InterPro" id="IPR017871">
    <property type="entry name" value="ABC_transporter-like_CS"/>
</dbReference>
<evidence type="ECO:0000256" key="2">
    <source>
        <dbReference type="ARBA" id="ARBA00022692"/>
    </source>
</evidence>
<protein>
    <submittedName>
        <fullName evidence="10">Lipid A export ATP-binding/permease protein MsbA</fullName>
        <ecNumber evidence="10">3.6.3.-</ecNumber>
    </submittedName>
</protein>
<evidence type="ECO:0000256" key="4">
    <source>
        <dbReference type="ARBA" id="ARBA00022840"/>
    </source>
</evidence>
<dbReference type="GO" id="GO:0034040">
    <property type="term" value="F:ATPase-coupled lipid transmembrane transporter activity"/>
    <property type="evidence" value="ECO:0007669"/>
    <property type="project" value="TreeGrafter"/>
</dbReference>
<dbReference type="InterPro" id="IPR027417">
    <property type="entry name" value="P-loop_NTPase"/>
</dbReference>
<evidence type="ECO:0000256" key="6">
    <source>
        <dbReference type="ARBA" id="ARBA00023136"/>
    </source>
</evidence>
<dbReference type="SUPFAM" id="SSF90123">
    <property type="entry name" value="ABC transporter transmembrane region"/>
    <property type="match status" value="1"/>
</dbReference>
<keyword evidence="5 7" id="KW-1133">Transmembrane helix</keyword>
<dbReference type="SMART" id="SM00382">
    <property type="entry name" value="AAA"/>
    <property type="match status" value="1"/>
</dbReference>
<dbReference type="GO" id="GO:0140359">
    <property type="term" value="F:ABC-type transporter activity"/>
    <property type="evidence" value="ECO:0007669"/>
    <property type="project" value="InterPro"/>
</dbReference>
<evidence type="ECO:0000256" key="3">
    <source>
        <dbReference type="ARBA" id="ARBA00022741"/>
    </source>
</evidence>
<evidence type="ECO:0000313" key="11">
    <source>
        <dbReference type="Proteomes" id="UP000236311"/>
    </source>
</evidence>
<sequence length="549" mass="62006">MKALFSMKRYISRNWKLWCCGIFLPAFFSTATNIYFAGRLQNYVMMLTQPRTSFQDIVRILLLSLPVLLLLSWIDNAGLCVFSLFLASTENDLRNDFYKSLVQAPLKNLQKFSQGQLLTRYNTDIEQSAQIVSYDIFGVIYPLVVGTGYTAAVLLADLRIGFLMFLLGAVVILLNFLFMRRIKRIRLEILQAKESCTSNCSDAIKGKMSIRQYSAQNRMYNKIEEAAEQLYRKEYSAVRLETWKLLTSDAAANVCIYLLTPLACVMASRGYLSVAVVLFIHQLCRCFIMYTQNFAVAFIRYGEHSLSLERICPIMSLKSELTERDDNKCEKVPENFDVTFENVCAAYGSHQVLNHVSFTVSPGECIGIIGESGSGKSTLIKALMQLTDYQGNILIGGENCKNISLHLLRKYISCSPEHNDIFSTTVYDNIRYGNLNATESEIYSAAEMAGLPAYREDFFRRNIGENGDQLSGGQRQRVSLARALLRDVPVYIFDEPTAALDADSESKILNTISKLKQEGKCILLITHKASTLHITDRILRVEDGNVCQL</sequence>
<dbReference type="PROSITE" id="PS50893">
    <property type="entry name" value="ABC_TRANSPORTER_2"/>
    <property type="match status" value="1"/>
</dbReference>
<keyword evidence="6 7" id="KW-0472">Membrane</keyword>
<dbReference type="Gene3D" id="3.40.50.300">
    <property type="entry name" value="P-loop containing nucleotide triphosphate hydrolases"/>
    <property type="match status" value="1"/>
</dbReference>
<keyword evidence="11" id="KW-1185">Reference proteome</keyword>
<dbReference type="Pfam" id="PF00664">
    <property type="entry name" value="ABC_membrane"/>
    <property type="match status" value="1"/>
</dbReference>
<dbReference type="PROSITE" id="PS00211">
    <property type="entry name" value="ABC_TRANSPORTER_1"/>
    <property type="match status" value="1"/>
</dbReference>
<dbReference type="EC" id="3.6.3.-" evidence="10"/>
<keyword evidence="4 10" id="KW-0067">ATP-binding</keyword>
<dbReference type="CDD" id="cd03228">
    <property type="entry name" value="ABCC_MRP_Like"/>
    <property type="match status" value="1"/>
</dbReference>
<keyword evidence="2 7" id="KW-0812">Transmembrane</keyword>
<feature type="domain" description="ABC transmembrane type-1" evidence="9">
    <location>
        <begin position="20"/>
        <end position="280"/>
    </location>
</feature>
<dbReference type="InterPro" id="IPR003439">
    <property type="entry name" value="ABC_transporter-like_ATP-bd"/>
</dbReference>
<keyword evidence="10" id="KW-0378">Hydrolase</keyword>
<feature type="transmembrane region" description="Helical" evidence="7">
    <location>
        <begin position="160"/>
        <end position="178"/>
    </location>
</feature>
<dbReference type="RefSeq" id="WP_103237805.1">
    <property type="nucleotide sequence ID" value="NZ_JANJZD010000002.1"/>
</dbReference>
<proteinExistence type="predicted"/>
<organism evidence="10 11">
    <name type="scientific">Acetatifactor muris</name>
    <dbReference type="NCBI Taxonomy" id="879566"/>
    <lineage>
        <taxon>Bacteria</taxon>
        <taxon>Bacillati</taxon>
        <taxon>Bacillota</taxon>
        <taxon>Clostridia</taxon>
        <taxon>Lachnospirales</taxon>
        <taxon>Lachnospiraceae</taxon>
        <taxon>Acetatifactor</taxon>
    </lineage>
</organism>
<accession>A0A2K4ZB31</accession>
<dbReference type="GO" id="GO:0005886">
    <property type="term" value="C:plasma membrane"/>
    <property type="evidence" value="ECO:0007669"/>
    <property type="project" value="UniProtKB-SubCell"/>
</dbReference>
<dbReference type="PANTHER" id="PTHR24221">
    <property type="entry name" value="ATP-BINDING CASSETTE SUB-FAMILY B"/>
    <property type="match status" value="1"/>
</dbReference>
<feature type="domain" description="ABC transporter" evidence="8">
    <location>
        <begin position="338"/>
        <end position="549"/>
    </location>
</feature>
<dbReference type="AlphaFoldDB" id="A0A2K4ZB31"/>
<dbReference type="InterPro" id="IPR036640">
    <property type="entry name" value="ABC1_TM_sf"/>
</dbReference>
<evidence type="ECO:0000256" key="5">
    <source>
        <dbReference type="ARBA" id="ARBA00022989"/>
    </source>
</evidence>
<dbReference type="Pfam" id="PF00005">
    <property type="entry name" value="ABC_tran"/>
    <property type="match status" value="1"/>
</dbReference>
<evidence type="ECO:0000313" key="10">
    <source>
        <dbReference type="EMBL" id="SOY27674.1"/>
    </source>
</evidence>
<dbReference type="GO" id="GO:0016887">
    <property type="term" value="F:ATP hydrolysis activity"/>
    <property type="evidence" value="ECO:0007669"/>
    <property type="project" value="InterPro"/>
</dbReference>
<feature type="transmembrane region" description="Helical" evidence="7">
    <location>
        <begin position="136"/>
        <end position="154"/>
    </location>
</feature>
<dbReference type="OrthoDB" id="1699242at2"/>
<evidence type="ECO:0000256" key="1">
    <source>
        <dbReference type="ARBA" id="ARBA00004651"/>
    </source>
</evidence>
<gene>
    <name evidence="10" type="primary">msbA_1</name>
    <name evidence="10" type="ORF">AMURIS_00378</name>
</gene>
<dbReference type="Gene3D" id="1.20.1560.10">
    <property type="entry name" value="ABC transporter type 1, transmembrane domain"/>
    <property type="match status" value="1"/>
</dbReference>
<dbReference type="InterPro" id="IPR003593">
    <property type="entry name" value="AAA+_ATPase"/>
</dbReference>
<evidence type="ECO:0000259" key="8">
    <source>
        <dbReference type="PROSITE" id="PS50893"/>
    </source>
</evidence>
<keyword evidence="3" id="KW-0547">Nucleotide-binding</keyword>
<dbReference type="PROSITE" id="PS50929">
    <property type="entry name" value="ABC_TM1F"/>
    <property type="match status" value="1"/>
</dbReference>
<comment type="subcellular location">
    <subcellularLocation>
        <location evidence="1">Cell membrane</location>
        <topology evidence="1">Multi-pass membrane protein</topology>
    </subcellularLocation>
</comment>
<feature type="transmembrane region" description="Helical" evidence="7">
    <location>
        <begin position="57"/>
        <end position="87"/>
    </location>
</feature>
<dbReference type="Proteomes" id="UP000236311">
    <property type="component" value="Unassembled WGS sequence"/>
</dbReference>
<name>A0A2K4ZB31_9FIRM</name>
<dbReference type="SUPFAM" id="SSF52540">
    <property type="entry name" value="P-loop containing nucleoside triphosphate hydrolases"/>
    <property type="match status" value="1"/>
</dbReference>
<reference evidence="10 11" key="1">
    <citation type="submission" date="2018-01" db="EMBL/GenBank/DDBJ databases">
        <authorList>
            <person name="Gaut B.S."/>
            <person name="Morton B.R."/>
            <person name="Clegg M.T."/>
            <person name="Duvall M.R."/>
        </authorList>
    </citation>
    <scope>NUCLEOTIDE SEQUENCE [LARGE SCALE GENOMIC DNA]</scope>
    <source>
        <strain evidence="10">GP69</strain>
    </source>
</reference>
<dbReference type="EMBL" id="OFSM01000002">
    <property type="protein sequence ID" value="SOY27674.1"/>
    <property type="molecule type" value="Genomic_DNA"/>
</dbReference>
<dbReference type="InterPro" id="IPR011527">
    <property type="entry name" value="ABC1_TM_dom"/>
</dbReference>
<evidence type="ECO:0000259" key="9">
    <source>
        <dbReference type="PROSITE" id="PS50929"/>
    </source>
</evidence>
<dbReference type="InterPro" id="IPR039421">
    <property type="entry name" value="Type_1_exporter"/>
</dbReference>
<dbReference type="GO" id="GO:0005524">
    <property type="term" value="F:ATP binding"/>
    <property type="evidence" value="ECO:0007669"/>
    <property type="project" value="UniProtKB-KW"/>
</dbReference>